<dbReference type="Gene3D" id="1.25.40.20">
    <property type="entry name" value="Ankyrin repeat-containing domain"/>
    <property type="match status" value="2"/>
</dbReference>
<dbReference type="EMBL" id="BMAV01018320">
    <property type="protein sequence ID" value="GFY70526.1"/>
    <property type="molecule type" value="Genomic_DNA"/>
</dbReference>
<evidence type="ECO:0000256" key="4">
    <source>
        <dbReference type="ARBA" id="ARBA00022473"/>
    </source>
</evidence>
<feature type="repeat" description="ANK" evidence="22">
    <location>
        <begin position="110"/>
        <end position="142"/>
    </location>
</feature>
<gene>
    <name evidence="24" type="primary">Ppp1r12a</name>
    <name evidence="24" type="ORF">TNIN_303902</name>
</gene>
<evidence type="ECO:0000313" key="24">
    <source>
        <dbReference type="EMBL" id="GFY70526.1"/>
    </source>
</evidence>
<dbReference type="GO" id="GO:0004857">
    <property type="term" value="F:enzyme inhibitor activity"/>
    <property type="evidence" value="ECO:0007669"/>
    <property type="project" value="TreeGrafter"/>
</dbReference>
<keyword evidence="15" id="KW-0206">Cytoskeleton</keyword>
<evidence type="ECO:0000256" key="12">
    <source>
        <dbReference type="ARBA" id="ARBA00022737"/>
    </source>
</evidence>
<dbReference type="CDD" id="cd21930">
    <property type="entry name" value="IPD_PPP1R12"/>
    <property type="match status" value="1"/>
</dbReference>
<dbReference type="GO" id="GO:0019208">
    <property type="term" value="F:phosphatase regulator activity"/>
    <property type="evidence" value="ECO:0007669"/>
    <property type="project" value="TreeGrafter"/>
</dbReference>
<evidence type="ECO:0000256" key="19">
    <source>
        <dbReference type="ARBA" id="ARBA00065548"/>
    </source>
</evidence>
<dbReference type="FunFam" id="1.25.40.20:FF:000007">
    <property type="entry name" value="Phosphatase 1 regulatory subunit 12A"/>
    <property type="match status" value="1"/>
</dbReference>
<evidence type="ECO:0000256" key="2">
    <source>
        <dbReference type="ARBA" id="ARBA00004245"/>
    </source>
</evidence>
<keyword evidence="9" id="KW-0597">Phosphoprotein</keyword>
<evidence type="ECO:0000256" key="3">
    <source>
        <dbReference type="ARBA" id="ARBA00004613"/>
    </source>
</evidence>
<evidence type="ECO:0000256" key="14">
    <source>
        <dbReference type="ARBA" id="ARBA00023043"/>
    </source>
</evidence>
<comment type="caution">
    <text evidence="24">The sequence shown here is derived from an EMBL/GenBank/DDBJ whole genome shotgun (WGS) entry which is preliminary data.</text>
</comment>
<evidence type="ECO:0000256" key="5">
    <source>
        <dbReference type="ARBA" id="ARBA00022483"/>
    </source>
</evidence>
<dbReference type="PROSITE" id="PS50297">
    <property type="entry name" value="ANK_REP_REGION"/>
    <property type="match status" value="3"/>
</dbReference>
<dbReference type="GO" id="GO:0006887">
    <property type="term" value="P:exocytosis"/>
    <property type="evidence" value="ECO:0007669"/>
    <property type="project" value="UniProtKB-KW"/>
</dbReference>
<dbReference type="GO" id="GO:0044231">
    <property type="term" value="C:host cell presynaptic membrane"/>
    <property type="evidence" value="ECO:0007669"/>
    <property type="project" value="UniProtKB-KW"/>
</dbReference>
<evidence type="ECO:0000256" key="15">
    <source>
        <dbReference type="ARBA" id="ARBA00023212"/>
    </source>
</evidence>
<keyword evidence="12" id="KW-0677">Repeat</keyword>
<keyword evidence="11" id="KW-0528">Neurotoxin</keyword>
<reference evidence="24" key="1">
    <citation type="submission" date="2020-08" db="EMBL/GenBank/DDBJ databases">
        <title>Multicomponent nature underlies the extraordinary mechanical properties of spider dragline silk.</title>
        <authorList>
            <person name="Kono N."/>
            <person name="Nakamura H."/>
            <person name="Mori M."/>
            <person name="Yoshida Y."/>
            <person name="Ohtoshi R."/>
            <person name="Malay A.D."/>
            <person name="Moran D.A.P."/>
            <person name="Tomita M."/>
            <person name="Numata K."/>
            <person name="Arakawa K."/>
        </authorList>
    </citation>
    <scope>NUCLEOTIDE SEQUENCE</scope>
</reference>
<dbReference type="GO" id="GO:0005737">
    <property type="term" value="C:cytoplasm"/>
    <property type="evidence" value="ECO:0007669"/>
    <property type="project" value="TreeGrafter"/>
</dbReference>
<dbReference type="GO" id="GO:0005576">
    <property type="term" value="C:extracellular region"/>
    <property type="evidence" value="ECO:0007669"/>
    <property type="project" value="UniProtKB-SubCell"/>
</dbReference>
<evidence type="ECO:0000256" key="17">
    <source>
        <dbReference type="ARBA" id="ARBA00038386"/>
    </source>
</evidence>
<evidence type="ECO:0000256" key="7">
    <source>
        <dbReference type="ARBA" id="ARBA00022525"/>
    </source>
</evidence>
<feature type="compositionally biased region" description="Basic residues" evidence="23">
    <location>
        <begin position="699"/>
        <end position="708"/>
    </location>
</feature>
<dbReference type="Pfam" id="PF12796">
    <property type="entry name" value="Ank_2"/>
    <property type="match status" value="2"/>
</dbReference>
<dbReference type="PANTHER" id="PTHR24179:SF21">
    <property type="entry name" value="MYOSIN BINDING SUBUNIT, ISOFORM O"/>
    <property type="match status" value="1"/>
</dbReference>
<keyword evidence="4" id="KW-0217">Developmental protein</keyword>
<evidence type="ECO:0000313" key="25">
    <source>
        <dbReference type="Proteomes" id="UP000886998"/>
    </source>
</evidence>
<sequence>MPIETRSNSALFRRAEQLKRWEESETNNVPATIPKDKKSKIKFSDGCVFLAACAASDTEEVERLLKQGTDINTANVDGLTALHQACIDNNLEMVQFLVEHGCDVNRGDNEGWTPLHATASCGFISIAKYLIEHGANVAAVNNDGDLPFDIAESSEMEEYLSDVLDEKEIDCDEARSEEERVMLEDAKLMAESVIDINEKIHPRTGATPLHVAAAKGYTEVMKILIQAGVDLNVQDNDGWTPLHAAAHWCQKEACALLADNLANMDIQTPAGQTCFDVADPDIVKLLEELKKKQASMQKDRPEIQAILQRTSNRPPLKRRTSVTRMSGHEKSKSVMKDTKSERAQIENLTLPEEENEEEKEKRQNASIELFRTQPSDKAALSKPLKKPNHDIPESPVKKEPEEERIPSWKKVLRRAAEESTNSDSNVSEVILKRPKKLIEDNKERGDDAGNKDGSEIKPNNEVRDKPTNRRYRYAPSEHCSVVSVVCSPSPLSPYDMRVKCYETRLNSDKLHVSFTTRPTIYPFNEPFTPSERSSRASVEEGRPTISPVRDDESELQRKAHAKRVRETRRSTQGVLLEDIKSAELQYLINTQQEAAKRQAEEAEKESLENNKTDLKSADIQENKRDSVEDNKENDSHSSKNAKPEQSSQINTENKPSSDANTTENAPSVTLSLRPKSTSSPEDTSPSDSRSSLGTQAAIQRRRRPKRRSTGVVYLDSDEAPEEKDISKDKDLNSTHESVGL</sequence>
<keyword evidence="7" id="KW-0964">Secreted</keyword>
<dbReference type="InterPro" id="IPR036770">
    <property type="entry name" value="Ankyrin_rpt-contain_sf"/>
</dbReference>
<dbReference type="PANTHER" id="PTHR24179">
    <property type="entry name" value="PROTEIN PHOSPHATASE 1 REGULATORY SUBUNIT 12"/>
    <property type="match status" value="1"/>
</dbReference>
<protein>
    <recommendedName>
        <fullName evidence="20">Protein phosphatase 1 regulatory subunit 12B</fullName>
    </recommendedName>
    <alternativeName>
        <fullName evidence="21">Myosin phosphatase-targeting subunit 2</fullName>
    </alternativeName>
</protein>
<dbReference type="Gene3D" id="6.10.140.390">
    <property type="match status" value="1"/>
</dbReference>
<comment type="subunit">
    <text evidence="19">PP1 comprises a catalytic subunit, PPP1CA, PPP1CB or PPP1CC, and one or several targeting or regulatory subunits. PPP1R12B mediates binding to myosin. Isoform 3 and isoform 4 bind PPP1R12A, but not isoform 1 of PPP1R12B itself. Binds IL16.</text>
</comment>
<evidence type="ECO:0000256" key="13">
    <source>
        <dbReference type="ARBA" id="ARBA00023028"/>
    </source>
</evidence>
<keyword evidence="8" id="KW-0472">Membrane</keyword>
<feature type="compositionally biased region" description="Basic and acidic residues" evidence="23">
    <location>
        <begin position="594"/>
        <end position="637"/>
    </location>
</feature>
<feature type="compositionally biased region" description="Low complexity" evidence="23">
    <location>
        <begin position="676"/>
        <end position="691"/>
    </location>
</feature>
<evidence type="ECO:0000256" key="23">
    <source>
        <dbReference type="SAM" id="MobiDB-lite"/>
    </source>
</evidence>
<keyword evidence="14 22" id="KW-0040">ANK repeat</keyword>
<evidence type="ECO:0000256" key="6">
    <source>
        <dbReference type="ARBA" id="ARBA00022490"/>
    </source>
</evidence>
<name>A0A8X6YCU3_9ARAC</name>
<evidence type="ECO:0000256" key="10">
    <source>
        <dbReference type="ARBA" id="ARBA00022656"/>
    </source>
</evidence>
<dbReference type="OrthoDB" id="19014at2759"/>
<dbReference type="PROSITE" id="PS50088">
    <property type="entry name" value="ANK_REPEAT"/>
    <property type="match status" value="3"/>
</dbReference>
<proteinExistence type="inferred from homology"/>
<feature type="compositionally biased region" description="Basic and acidic residues" evidence="23">
    <location>
        <begin position="436"/>
        <end position="467"/>
    </location>
</feature>
<dbReference type="GO" id="GO:0044218">
    <property type="term" value="C:other organism cell membrane"/>
    <property type="evidence" value="ECO:0007669"/>
    <property type="project" value="UniProtKB-KW"/>
</dbReference>
<dbReference type="InterPro" id="IPR002110">
    <property type="entry name" value="Ankyrin_rpt"/>
</dbReference>
<evidence type="ECO:0000256" key="9">
    <source>
        <dbReference type="ARBA" id="ARBA00022553"/>
    </source>
</evidence>
<feature type="region of interest" description="Disordered" evidence="23">
    <location>
        <begin position="522"/>
        <end position="580"/>
    </location>
</feature>
<evidence type="ECO:0000256" key="22">
    <source>
        <dbReference type="PROSITE-ProRule" id="PRU00023"/>
    </source>
</evidence>
<dbReference type="SUPFAM" id="SSF48403">
    <property type="entry name" value="Ankyrin repeat"/>
    <property type="match status" value="1"/>
</dbReference>
<keyword evidence="25" id="KW-1185">Reference proteome</keyword>
<feature type="compositionally biased region" description="Basic and acidic residues" evidence="23">
    <location>
        <begin position="387"/>
        <end position="406"/>
    </location>
</feature>
<dbReference type="SMART" id="SM00248">
    <property type="entry name" value="ANK"/>
    <property type="match status" value="5"/>
</dbReference>
<organism evidence="24 25">
    <name type="scientific">Trichonephila inaurata madagascariensis</name>
    <dbReference type="NCBI Taxonomy" id="2747483"/>
    <lineage>
        <taxon>Eukaryota</taxon>
        <taxon>Metazoa</taxon>
        <taxon>Ecdysozoa</taxon>
        <taxon>Arthropoda</taxon>
        <taxon>Chelicerata</taxon>
        <taxon>Arachnida</taxon>
        <taxon>Araneae</taxon>
        <taxon>Araneomorphae</taxon>
        <taxon>Entelegynae</taxon>
        <taxon>Araneoidea</taxon>
        <taxon>Nephilidae</taxon>
        <taxon>Trichonephila</taxon>
        <taxon>Trichonephila inaurata</taxon>
    </lineage>
</organism>
<feature type="compositionally biased region" description="Polar residues" evidence="23">
    <location>
        <begin position="638"/>
        <end position="670"/>
    </location>
</feature>
<keyword evidence="5" id="KW-0268">Exocytosis</keyword>
<dbReference type="FunFam" id="1.25.40.20:FF:000004">
    <property type="entry name" value="Phosphatase 1 regulatory subunit 12A"/>
    <property type="match status" value="1"/>
</dbReference>
<evidence type="ECO:0000256" key="1">
    <source>
        <dbReference type="ARBA" id="ARBA00004175"/>
    </source>
</evidence>
<feature type="region of interest" description="Disordered" evidence="23">
    <location>
        <begin position="592"/>
        <end position="740"/>
    </location>
</feature>
<evidence type="ECO:0000256" key="11">
    <source>
        <dbReference type="ARBA" id="ARBA00022699"/>
    </source>
</evidence>
<dbReference type="GO" id="GO:0090729">
    <property type="term" value="F:toxin activity"/>
    <property type="evidence" value="ECO:0007669"/>
    <property type="project" value="UniProtKB-KW"/>
</dbReference>
<comment type="similarity">
    <text evidence="17">Belongs to the NRARP family.</text>
</comment>
<dbReference type="Proteomes" id="UP000886998">
    <property type="component" value="Unassembled WGS sequence"/>
</dbReference>
<feature type="repeat" description="ANK" evidence="22">
    <location>
        <begin position="204"/>
        <end position="236"/>
    </location>
</feature>
<evidence type="ECO:0000256" key="16">
    <source>
        <dbReference type="ARBA" id="ARBA00023298"/>
    </source>
</evidence>
<feature type="compositionally biased region" description="Basic and acidic residues" evidence="23">
    <location>
        <begin position="722"/>
        <end position="733"/>
    </location>
</feature>
<accession>A0A8X6YCU3</accession>
<keyword evidence="8" id="KW-1052">Target cell membrane</keyword>
<feature type="compositionally biased region" description="Basic and acidic residues" evidence="23">
    <location>
        <begin position="293"/>
        <end position="302"/>
    </location>
</feature>
<dbReference type="GO" id="GO:0005856">
    <property type="term" value="C:cytoskeleton"/>
    <property type="evidence" value="ECO:0007669"/>
    <property type="project" value="UniProtKB-SubCell"/>
</dbReference>
<keyword evidence="16" id="KW-1053">Target membrane</keyword>
<dbReference type="InterPro" id="IPR051226">
    <property type="entry name" value="PP1_Regulatory_Subunit"/>
</dbReference>
<comment type="function">
    <text evidence="18">Regulates myosin phosphatase activity. Augments Ca(2+) sensitivity of the contractile apparatus.</text>
</comment>
<feature type="compositionally biased region" description="Basic and acidic residues" evidence="23">
    <location>
        <begin position="532"/>
        <end position="557"/>
    </location>
</feature>
<keyword evidence="13" id="KW-0638">Presynaptic neurotoxin</keyword>
<dbReference type="AlphaFoldDB" id="A0A8X6YCU3"/>
<feature type="region of interest" description="Disordered" evidence="23">
    <location>
        <begin position="293"/>
        <end position="469"/>
    </location>
</feature>
<keyword evidence="6" id="KW-0963">Cytoplasm</keyword>
<comment type="subcellular location">
    <subcellularLocation>
        <location evidence="2">Cytoplasm</location>
        <location evidence="2">Cytoskeleton</location>
    </subcellularLocation>
    <subcellularLocation>
        <location evidence="3">Secreted</location>
    </subcellularLocation>
    <subcellularLocation>
        <location evidence="1">Target cell membrane</location>
    </subcellularLocation>
</comment>
<feature type="compositionally biased region" description="Polar residues" evidence="23">
    <location>
        <begin position="418"/>
        <end position="427"/>
    </location>
</feature>
<evidence type="ECO:0000256" key="20">
    <source>
        <dbReference type="ARBA" id="ARBA00072757"/>
    </source>
</evidence>
<evidence type="ECO:0000256" key="18">
    <source>
        <dbReference type="ARBA" id="ARBA00059024"/>
    </source>
</evidence>
<feature type="repeat" description="ANK" evidence="22">
    <location>
        <begin position="77"/>
        <end position="109"/>
    </location>
</feature>
<evidence type="ECO:0000256" key="8">
    <source>
        <dbReference type="ARBA" id="ARBA00022537"/>
    </source>
</evidence>
<feature type="compositionally biased region" description="Basic and acidic residues" evidence="23">
    <location>
        <begin position="326"/>
        <end position="344"/>
    </location>
</feature>
<evidence type="ECO:0000256" key="21">
    <source>
        <dbReference type="ARBA" id="ARBA00083252"/>
    </source>
</evidence>
<keyword evidence="10" id="KW-0800">Toxin</keyword>